<gene>
    <name evidence="3" type="ORF">AW736_22665</name>
</gene>
<dbReference type="OrthoDB" id="260984at2"/>
<keyword evidence="1" id="KW-0175">Coiled coil</keyword>
<dbReference type="EMBL" id="LRRQ01000170">
    <property type="protein sequence ID" value="OAM87498.1"/>
    <property type="molecule type" value="Genomic_DNA"/>
</dbReference>
<keyword evidence="2" id="KW-1133">Transmembrane helix</keyword>
<dbReference type="RefSeq" id="WP_068772575.1">
    <property type="nucleotide sequence ID" value="NZ_CP109796.1"/>
</dbReference>
<accession>A0A178ICN3</accession>
<organism evidence="3 4">
    <name type="scientific">Termitidicoccus mucosus</name>
    <dbReference type="NCBI Taxonomy" id="1184151"/>
    <lineage>
        <taxon>Bacteria</taxon>
        <taxon>Pseudomonadati</taxon>
        <taxon>Verrucomicrobiota</taxon>
        <taxon>Opitutia</taxon>
        <taxon>Opitutales</taxon>
        <taxon>Opitutaceae</taxon>
        <taxon>Termitidicoccus</taxon>
    </lineage>
</organism>
<protein>
    <submittedName>
        <fullName evidence="3">Uncharacterized protein</fullName>
    </submittedName>
</protein>
<proteinExistence type="predicted"/>
<evidence type="ECO:0000256" key="2">
    <source>
        <dbReference type="SAM" id="Phobius"/>
    </source>
</evidence>
<feature type="coiled-coil region" evidence="1">
    <location>
        <begin position="35"/>
        <end position="83"/>
    </location>
</feature>
<evidence type="ECO:0000313" key="4">
    <source>
        <dbReference type="Proteomes" id="UP000078486"/>
    </source>
</evidence>
<dbReference type="AlphaFoldDB" id="A0A178ICN3"/>
<name>A0A178ICN3_9BACT</name>
<reference evidence="3 4" key="1">
    <citation type="submission" date="2016-01" db="EMBL/GenBank/DDBJ databases">
        <title>High potential of lignocellulose degradation of a new Verrucomicrobia species.</title>
        <authorList>
            <person name="Wang Y."/>
            <person name="Shi Y."/>
            <person name="Qiu Z."/>
            <person name="Liu S."/>
            <person name="Yang H."/>
        </authorList>
    </citation>
    <scope>NUCLEOTIDE SEQUENCE [LARGE SCALE GENOMIC DNA]</scope>
    <source>
        <strain evidence="3 4">TSB47</strain>
    </source>
</reference>
<keyword evidence="2" id="KW-0812">Transmembrane</keyword>
<keyword evidence="2" id="KW-0472">Membrane</keyword>
<comment type="caution">
    <text evidence="3">The sequence shown here is derived from an EMBL/GenBank/DDBJ whole genome shotgun (WGS) entry which is preliminary data.</text>
</comment>
<keyword evidence="4" id="KW-1185">Reference proteome</keyword>
<evidence type="ECO:0000256" key="1">
    <source>
        <dbReference type="SAM" id="Coils"/>
    </source>
</evidence>
<dbReference type="Proteomes" id="UP000078486">
    <property type="component" value="Unassembled WGS sequence"/>
</dbReference>
<evidence type="ECO:0000313" key="3">
    <source>
        <dbReference type="EMBL" id="OAM87498.1"/>
    </source>
</evidence>
<sequence length="313" mass="35026">MKKHLKIIFSAFIFLILIGLVIKLRFDIIGNEKAMNGLKSARNQALSNLESSKNEGIKLQRALRQSNELLKSLEDGLAKLEQDGDADEGNTEEEENTLTGWFDKIEKVRDFIKNNPKYAIPEFKYLIAQQWLSATGGKMETEADYRISAAWLRLFALGHASGLLGRAISDFSRAHDGNPPQSYADIQQYLPEDFDRSRYTDVPPDEYPPTPPGSNYGTWIVKSVGPVDPVWDSGLLISAGPRRATQVTPIDWGPGEAVNDTIKKYKNKNDDNAPTNSSQITEYIRYNDATKELNATNIDDIFKSIMTPVQGNP</sequence>
<feature type="transmembrane region" description="Helical" evidence="2">
    <location>
        <begin position="7"/>
        <end position="26"/>
    </location>
</feature>